<keyword evidence="2" id="KW-1185">Reference proteome</keyword>
<dbReference type="RefSeq" id="WP_203822644.1">
    <property type="nucleotide sequence ID" value="NZ_BAAABP010000005.1"/>
</dbReference>
<reference evidence="1" key="1">
    <citation type="submission" date="2021-01" db="EMBL/GenBank/DDBJ databases">
        <title>Whole genome shotgun sequence of Actinoplanes ferrugineus NBRC 15555.</title>
        <authorList>
            <person name="Komaki H."/>
            <person name="Tamura T."/>
        </authorList>
    </citation>
    <scope>NUCLEOTIDE SEQUENCE</scope>
    <source>
        <strain evidence="1">NBRC 15555</strain>
    </source>
</reference>
<gene>
    <name evidence="1" type="ORF">Afe05nite_81430</name>
</gene>
<proteinExistence type="predicted"/>
<dbReference type="AlphaFoldDB" id="A0A919JAX9"/>
<sequence>MSSTTLIGDGRELRICDACGGVDDHPRHVIDGQQPSGIAIPELLVDAIIDSSPQGERSRLLADLYDRTTLQLHRDCCRSLGCPNGDCDELTQGAEELRGSDLLAHLAGLQAKEAQR</sequence>
<dbReference type="EMBL" id="BOMM01000081">
    <property type="protein sequence ID" value="GIE16303.1"/>
    <property type="molecule type" value="Genomic_DNA"/>
</dbReference>
<organism evidence="1 2">
    <name type="scientific">Paractinoplanes ferrugineus</name>
    <dbReference type="NCBI Taxonomy" id="113564"/>
    <lineage>
        <taxon>Bacteria</taxon>
        <taxon>Bacillati</taxon>
        <taxon>Actinomycetota</taxon>
        <taxon>Actinomycetes</taxon>
        <taxon>Micromonosporales</taxon>
        <taxon>Micromonosporaceae</taxon>
        <taxon>Paractinoplanes</taxon>
    </lineage>
</organism>
<dbReference type="Proteomes" id="UP000598174">
    <property type="component" value="Unassembled WGS sequence"/>
</dbReference>
<comment type="caution">
    <text evidence="1">The sequence shown here is derived from an EMBL/GenBank/DDBJ whole genome shotgun (WGS) entry which is preliminary data.</text>
</comment>
<name>A0A919JAX9_9ACTN</name>
<evidence type="ECO:0000313" key="2">
    <source>
        <dbReference type="Proteomes" id="UP000598174"/>
    </source>
</evidence>
<evidence type="ECO:0000313" key="1">
    <source>
        <dbReference type="EMBL" id="GIE16303.1"/>
    </source>
</evidence>
<protein>
    <submittedName>
        <fullName evidence="1">Uncharacterized protein</fullName>
    </submittedName>
</protein>
<accession>A0A919JAX9</accession>